<dbReference type="InterPro" id="IPR011764">
    <property type="entry name" value="Biotin_carboxylation_dom"/>
</dbReference>
<dbReference type="InterPro" id="IPR011761">
    <property type="entry name" value="ATP-grasp"/>
</dbReference>
<dbReference type="Gene3D" id="3.30.1490.20">
    <property type="entry name" value="ATP-grasp fold, A domain"/>
    <property type="match status" value="1"/>
</dbReference>
<evidence type="ECO:0000256" key="10">
    <source>
        <dbReference type="ARBA" id="ARBA00022832"/>
    </source>
</evidence>
<dbReference type="InterPro" id="IPR011054">
    <property type="entry name" value="Rudment_hybrid_motif"/>
</dbReference>
<dbReference type="Gene3D" id="3.40.50.20">
    <property type="match status" value="1"/>
</dbReference>
<evidence type="ECO:0000256" key="5">
    <source>
        <dbReference type="ARBA" id="ARBA00017242"/>
    </source>
</evidence>
<evidence type="ECO:0000256" key="16">
    <source>
        <dbReference type="ARBA" id="ARBA00033786"/>
    </source>
</evidence>
<dbReference type="OrthoDB" id="9803706at2"/>
<evidence type="ECO:0000256" key="17">
    <source>
        <dbReference type="ARBA" id="ARBA00048600"/>
    </source>
</evidence>
<dbReference type="GO" id="GO:0046872">
    <property type="term" value="F:metal ion binding"/>
    <property type="evidence" value="ECO:0007669"/>
    <property type="project" value="UniProtKB-KW"/>
</dbReference>
<dbReference type="InterPro" id="IPR005481">
    <property type="entry name" value="BC-like_N"/>
</dbReference>
<name>A0A554W5J4_9BURK</name>
<gene>
    <name evidence="22" type="primary">accC</name>
    <name evidence="22" type="ORF">Talka_01869</name>
</gene>
<evidence type="ECO:0000256" key="7">
    <source>
        <dbReference type="ARBA" id="ARBA00022598"/>
    </source>
</evidence>
<evidence type="ECO:0000259" key="21">
    <source>
        <dbReference type="PROSITE" id="PS50979"/>
    </source>
</evidence>
<dbReference type="Pfam" id="PF02785">
    <property type="entry name" value="Biotin_carb_C"/>
    <property type="match status" value="1"/>
</dbReference>
<evidence type="ECO:0000256" key="2">
    <source>
        <dbReference type="ARBA" id="ARBA00004956"/>
    </source>
</evidence>
<dbReference type="RefSeq" id="WP_143890998.1">
    <property type="nucleotide sequence ID" value="NZ_VJNB01000010.1"/>
</dbReference>
<reference evidence="22 23" key="1">
    <citation type="submission" date="2019-07" db="EMBL/GenBank/DDBJ databases">
        <title>Tepidimonas alkaliphilus YIM 72238 draft genome.</title>
        <authorList>
            <person name="Da Costa M.S."/>
            <person name="Froufe H.J.C."/>
            <person name="Egas C."/>
            <person name="Albuquerque L."/>
        </authorList>
    </citation>
    <scope>NUCLEOTIDE SEQUENCE [LARGE SCALE GENOMIC DNA]</scope>
    <source>
        <strain evidence="22 23">YIM 72238</strain>
    </source>
</reference>
<dbReference type="GO" id="GO:2001295">
    <property type="term" value="P:malonyl-CoA biosynthetic process"/>
    <property type="evidence" value="ECO:0007669"/>
    <property type="project" value="UniProtKB-UniPathway"/>
</dbReference>
<accession>A0A554W5J4</accession>
<comment type="catalytic activity">
    <reaction evidence="17 19">
        <text>N(6)-biotinyl-L-lysyl-[protein] + hydrogencarbonate + ATP = N(6)-carboxybiotinyl-L-lysyl-[protein] + ADP + phosphate + H(+)</text>
        <dbReference type="Rhea" id="RHEA:13501"/>
        <dbReference type="Rhea" id="RHEA-COMP:10505"/>
        <dbReference type="Rhea" id="RHEA-COMP:10506"/>
        <dbReference type="ChEBI" id="CHEBI:15378"/>
        <dbReference type="ChEBI" id="CHEBI:17544"/>
        <dbReference type="ChEBI" id="CHEBI:30616"/>
        <dbReference type="ChEBI" id="CHEBI:43474"/>
        <dbReference type="ChEBI" id="CHEBI:83144"/>
        <dbReference type="ChEBI" id="CHEBI:83145"/>
        <dbReference type="ChEBI" id="CHEBI:456216"/>
        <dbReference type="EC" id="6.3.4.14"/>
    </reaction>
</comment>
<proteinExistence type="predicted"/>
<keyword evidence="8" id="KW-0479">Metal-binding</keyword>
<dbReference type="PANTHER" id="PTHR48095">
    <property type="entry name" value="PYRUVATE CARBOXYLASE SUBUNIT A"/>
    <property type="match status" value="1"/>
</dbReference>
<dbReference type="GO" id="GO:0005524">
    <property type="term" value="F:ATP binding"/>
    <property type="evidence" value="ECO:0007669"/>
    <property type="project" value="UniProtKB-UniRule"/>
</dbReference>
<dbReference type="EC" id="6.3.4.14" evidence="4 19"/>
<dbReference type="GO" id="GO:0004075">
    <property type="term" value="F:biotin carboxylase activity"/>
    <property type="evidence" value="ECO:0007669"/>
    <property type="project" value="UniProtKB-EC"/>
</dbReference>
<dbReference type="AlphaFoldDB" id="A0A554W5J4"/>
<keyword evidence="10 19" id="KW-0276">Fatty acid metabolism</keyword>
<evidence type="ECO:0000256" key="3">
    <source>
        <dbReference type="ARBA" id="ARBA00011750"/>
    </source>
</evidence>
<keyword evidence="11 18" id="KW-0067">ATP-binding</keyword>
<dbReference type="NCBIfam" id="TIGR00514">
    <property type="entry name" value="accC"/>
    <property type="match status" value="1"/>
</dbReference>
<dbReference type="PROSITE" id="PS50979">
    <property type="entry name" value="BC"/>
    <property type="match status" value="1"/>
</dbReference>
<evidence type="ECO:0000256" key="6">
    <source>
        <dbReference type="ARBA" id="ARBA00022516"/>
    </source>
</evidence>
<dbReference type="PROSITE" id="PS00866">
    <property type="entry name" value="CPSASE_1"/>
    <property type="match status" value="1"/>
</dbReference>
<sequence length="450" mass="49491">MFKKILIANRGEIALRVQRACRELGIKAVVVYSEADRDAKYVKLADEAVCIGPAPSAQSYLNMPAIISAAEVTDAEAIHPGYGFLSENADFAERVEKSGFVFIGPTPESIRLMGDKVSAKQAMQRAGVPTVPGSDGALPDDPAEIKRIARAIGYPVIIKAAGGGGGRGMRVVHTEAALLHAVQTTKSEAAAAFNNPEVYMEKFLQNPRHIEIQVLADQHRNAVHLFERDCSMQRRHQKIIEEAPAPGIPRRLIDRIAERCAAACKKIGYRGAGTFEFLYENGEFYFIEMNTRVQVEHPVTEMITGVDIVRQQILIAAGEKLPFTQRQLQLRGHAIECRLNAEDPYKFTPSPGRITAWHAPGGPGVRVDSHIYTGYCVPPNYDSMIGKIIAHGDTREQALARMRGALAEVVIEGIKTNVPLHRELMVDANFVAGGPNIHYLESWLAQRERG</sequence>
<evidence type="ECO:0000256" key="9">
    <source>
        <dbReference type="ARBA" id="ARBA00022741"/>
    </source>
</evidence>
<keyword evidence="15 19" id="KW-0092">Biotin</keyword>
<dbReference type="PROSITE" id="PS50975">
    <property type="entry name" value="ATP_GRASP"/>
    <property type="match status" value="1"/>
</dbReference>
<comment type="pathway">
    <text evidence="2 19">Lipid metabolism; malonyl-CoA biosynthesis; malonyl-CoA from acetyl-CoA: step 1/1.</text>
</comment>
<keyword evidence="13 19" id="KW-0443">Lipid metabolism</keyword>
<keyword evidence="23" id="KW-1185">Reference proteome</keyword>
<dbReference type="FunFam" id="3.40.50.20:FF:000010">
    <property type="entry name" value="Propionyl-CoA carboxylase subunit alpha"/>
    <property type="match status" value="1"/>
</dbReference>
<dbReference type="Pfam" id="PF02786">
    <property type="entry name" value="CPSase_L_D2"/>
    <property type="match status" value="1"/>
</dbReference>
<evidence type="ECO:0000313" key="22">
    <source>
        <dbReference type="EMBL" id="TSE18839.1"/>
    </source>
</evidence>
<dbReference type="UniPathway" id="UPA00655">
    <property type="reaction ID" value="UER00711"/>
</dbReference>
<organism evidence="22 23">
    <name type="scientific">Tepidimonas alkaliphilus</name>
    <dbReference type="NCBI Taxonomy" id="2588942"/>
    <lineage>
        <taxon>Bacteria</taxon>
        <taxon>Pseudomonadati</taxon>
        <taxon>Pseudomonadota</taxon>
        <taxon>Betaproteobacteria</taxon>
        <taxon>Burkholderiales</taxon>
        <taxon>Tepidimonas</taxon>
    </lineage>
</organism>
<dbReference type="Proteomes" id="UP000315736">
    <property type="component" value="Unassembled WGS sequence"/>
</dbReference>
<keyword evidence="7 19" id="KW-0436">Ligase</keyword>
<evidence type="ECO:0000256" key="11">
    <source>
        <dbReference type="ARBA" id="ARBA00022840"/>
    </source>
</evidence>
<comment type="function">
    <text evidence="1 19">This protein is a component of the acetyl coenzyme A carboxylase complex; first, biotin carboxylase catalyzes the carboxylation of the carrier protein and then the transcarboxylase transfers the carboxyl group to form malonyl-CoA.</text>
</comment>
<dbReference type="SUPFAM" id="SSF52440">
    <property type="entry name" value="PreATP-grasp domain"/>
    <property type="match status" value="1"/>
</dbReference>
<feature type="domain" description="ATP-grasp" evidence="20">
    <location>
        <begin position="120"/>
        <end position="317"/>
    </location>
</feature>
<evidence type="ECO:0000256" key="1">
    <source>
        <dbReference type="ARBA" id="ARBA00003761"/>
    </source>
</evidence>
<evidence type="ECO:0000313" key="23">
    <source>
        <dbReference type="Proteomes" id="UP000315736"/>
    </source>
</evidence>
<dbReference type="InterPro" id="IPR004549">
    <property type="entry name" value="Acetyl_CoA_COase_biotin_COase"/>
</dbReference>
<dbReference type="NCBIfam" id="NF006367">
    <property type="entry name" value="PRK08591.1"/>
    <property type="match status" value="1"/>
</dbReference>
<evidence type="ECO:0000256" key="12">
    <source>
        <dbReference type="ARBA" id="ARBA00022842"/>
    </source>
</evidence>
<dbReference type="SUPFAM" id="SSF51246">
    <property type="entry name" value="Rudiment single hybrid motif"/>
    <property type="match status" value="1"/>
</dbReference>
<keyword evidence="12" id="KW-0460">Magnesium</keyword>
<dbReference type="PANTHER" id="PTHR48095:SF2">
    <property type="entry name" value="BIOTIN CARBOXYLASE, CHLOROPLASTIC"/>
    <property type="match status" value="1"/>
</dbReference>
<feature type="domain" description="Biotin carboxylation" evidence="21">
    <location>
        <begin position="1"/>
        <end position="445"/>
    </location>
</feature>
<evidence type="ECO:0000256" key="19">
    <source>
        <dbReference type="RuleBase" id="RU365063"/>
    </source>
</evidence>
<evidence type="ECO:0000259" key="20">
    <source>
        <dbReference type="PROSITE" id="PS50975"/>
    </source>
</evidence>
<dbReference type="Gene3D" id="3.30.470.20">
    <property type="entry name" value="ATP-grasp fold, B domain"/>
    <property type="match status" value="1"/>
</dbReference>
<dbReference type="InterPro" id="IPR013815">
    <property type="entry name" value="ATP_grasp_subdomain_1"/>
</dbReference>
<dbReference type="InterPro" id="IPR005482">
    <property type="entry name" value="Biotin_COase_C"/>
</dbReference>
<comment type="caution">
    <text evidence="22">The sequence shown here is derived from an EMBL/GenBank/DDBJ whole genome shotgun (WGS) entry which is preliminary data.</text>
</comment>
<dbReference type="GO" id="GO:0006633">
    <property type="term" value="P:fatty acid biosynthetic process"/>
    <property type="evidence" value="ECO:0007669"/>
    <property type="project" value="UniProtKB-KW"/>
</dbReference>
<evidence type="ECO:0000256" key="13">
    <source>
        <dbReference type="ARBA" id="ARBA00023098"/>
    </source>
</evidence>
<evidence type="ECO:0000256" key="14">
    <source>
        <dbReference type="ARBA" id="ARBA00023160"/>
    </source>
</evidence>
<keyword evidence="9 18" id="KW-0547">Nucleotide-binding</keyword>
<dbReference type="Pfam" id="PF00289">
    <property type="entry name" value="Biotin_carb_N"/>
    <property type="match status" value="1"/>
</dbReference>
<keyword evidence="14 19" id="KW-0275">Fatty acid biosynthesis</keyword>
<dbReference type="EMBL" id="VJNB01000010">
    <property type="protein sequence ID" value="TSE18839.1"/>
    <property type="molecule type" value="Genomic_DNA"/>
</dbReference>
<dbReference type="SMART" id="SM00878">
    <property type="entry name" value="Biotin_carb_C"/>
    <property type="match status" value="1"/>
</dbReference>
<dbReference type="PROSITE" id="PS00867">
    <property type="entry name" value="CPSASE_2"/>
    <property type="match status" value="1"/>
</dbReference>
<dbReference type="InterPro" id="IPR005479">
    <property type="entry name" value="CPAse_ATP-bd"/>
</dbReference>
<dbReference type="InterPro" id="IPR051602">
    <property type="entry name" value="ACC_Biotin_Carboxylase"/>
</dbReference>
<evidence type="ECO:0000256" key="4">
    <source>
        <dbReference type="ARBA" id="ARBA00013263"/>
    </source>
</evidence>
<evidence type="ECO:0000256" key="15">
    <source>
        <dbReference type="ARBA" id="ARBA00023267"/>
    </source>
</evidence>
<dbReference type="SUPFAM" id="SSF56059">
    <property type="entry name" value="Glutathione synthetase ATP-binding domain-like"/>
    <property type="match status" value="1"/>
</dbReference>
<comment type="subunit">
    <text evidence="3 19">Acetyl-CoA carboxylase is a heterohexamer of biotin carboxyl carrier protein, biotin carboxylase and the two subunits of carboxyl transferase in a 2:2 complex.</text>
</comment>
<protein>
    <recommendedName>
        <fullName evidence="5 19">Biotin carboxylase</fullName>
        <ecNumber evidence="4 19">6.3.4.14</ecNumber>
    </recommendedName>
    <alternativeName>
        <fullName evidence="16 19">Acetyl-coenzyme A carboxylase biotin carboxylase subunit A</fullName>
    </alternativeName>
</protein>
<keyword evidence="6 19" id="KW-0444">Lipid biosynthesis</keyword>
<evidence type="ECO:0000256" key="18">
    <source>
        <dbReference type="PROSITE-ProRule" id="PRU00409"/>
    </source>
</evidence>
<dbReference type="InterPro" id="IPR016185">
    <property type="entry name" value="PreATP-grasp_dom_sf"/>
</dbReference>
<evidence type="ECO:0000256" key="8">
    <source>
        <dbReference type="ARBA" id="ARBA00022723"/>
    </source>
</evidence>